<reference evidence="2 3" key="1">
    <citation type="journal article" date="2017" name="ISME J.">
        <title>Energy and carbon metabolisms in a deep terrestrial subsurface fluid microbial community.</title>
        <authorList>
            <person name="Momper L."/>
            <person name="Jungbluth S.P."/>
            <person name="Lee M.D."/>
            <person name="Amend J.P."/>
        </authorList>
    </citation>
    <scope>NUCLEOTIDE SEQUENCE [LARGE SCALE GENOMIC DNA]</scope>
    <source>
        <strain evidence="2">SURF_26</strain>
    </source>
</reference>
<dbReference type="Pfam" id="PF16363">
    <property type="entry name" value="GDP_Man_Dehyd"/>
    <property type="match status" value="1"/>
</dbReference>
<dbReference type="AlphaFoldDB" id="A0A3A4R2Q9"/>
<dbReference type="Proteomes" id="UP000266426">
    <property type="component" value="Unassembled WGS sequence"/>
</dbReference>
<gene>
    <name evidence="2" type="ORF">C4541_12060</name>
</gene>
<dbReference type="Gene3D" id="3.90.25.10">
    <property type="entry name" value="UDP-galactose 4-epimerase, domain 1"/>
    <property type="match status" value="1"/>
</dbReference>
<name>A0A3A4R2Q9_9BACT</name>
<dbReference type="PANTHER" id="PTHR43000">
    <property type="entry name" value="DTDP-D-GLUCOSE 4,6-DEHYDRATASE-RELATED"/>
    <property type="match status" value="1"/>
</dbReference>
<dbReference type="SUPFAM" id="SSF51735">
    <property type="entry name" value="NAD(P)-binding Rossmann-fold domains"/>
    <property type="match status" value="1"/>
</dbReference>
<dbReference type="Gene3D" id="3.40.50.720">
    <property type="entry name" value="NAD(P)-binding Rossmann-like Domain"/>
    <property type="match status" value="1"/>
</dbReference>
<proteinExistence type="predicted"/>
<organism evidence="2 3">
    <name type="scientific">Candidatus Auribacter fodinae</name>
    <dbReference type="NCBI Taxonomy" id="2093366"/>
    <lineage>
        <taxon>Bacteria</taxon>
        <taxon>Pseudomonadati</taxon>
        <taxon>Candidatus Auribacterota</taxon>
        <taxon>Candidatus Auribacteria</taxon>
        <taxon>Candidatus Auribacterales</taxon>
        <taxon>Candidatus Auribacteraceae</taxon>
        <taxon>Candidatus Auribacter</taxon>
    </lineage>
</organism>
<feature type="domain" description="NAD(P)-binding" evidence="1">
    <location>
        <begin position="5"/>
        <end position="310"/>
    </location>
</feature>
<protein>
    <submittedName>
        <fullName evidence="2">SDR family NAD(P)-dependent oxidoreductase</fullName>
    </submittedName>
</protein>
<dbReference type="EMBL" id="QZJZ01000093">
    <property type="protein sequence ID" value="RJP56588.1"/>
    <property type="molecule type" value="Genomic_DNA"/>
</dbReference>
<sequence length="322" mass="36241">MNSAIVTGACGFVGRHLVQALLDQGIRTFGTYRTQQELDAFPQELKSATTLYHCDITNPEKIKEVISAYDYDAIFHLAGIAHVPYAERNFDEAFAVNTVGTGHILEALKSNKQCLMVYVSSSEVYGRQYQGTVPYTESHPIEPSTLYGITKYSAEMLCDLYFKNWGVRSIIFRPFNHIGPFQSSLFVASDFARQIAAIEKELSEPRMSVGNLSVKRDFSDVRDVVQGYIVAAKKHLHGNDVEMYNICSGKAVTIQELLDILLSLSETPITVDIDTAKLRKNENPILFGSYQKLNQHTGWKPSIPLRASLKDILDYWRKQVQS</sequence>
<evidence type="ECO:0000313" key="2">
    <source>
        <dbReference type="EMBL" id="RJP56588.1"/>
    </source>
</evidence>
<accession>A0A3A4R2Q9</accession>
<evidence type="ECO:0000259" key="1">
    <source>
        <dbReference type="Pfam" id="PF16363"/>
    </source>
</evidence>
<comment type="caution">
    <text evidence="2">The sequence shown here is derived from an EMBL/GenBank/DDBJ whole genome shotgun (WGS) entry which is preliminary data.</text>
</comment>
<dbReference type="InterPro" id="IPR036291">
    <property type="entry name" value="NAD(P)-bd_dom_sf"/>
</dbReference>
<dbReference type="InterPro" id="IPR016040">
    <property type="entry name" value="NAD(P)-bd_dom"/>
</dbReference>
<evidence type="ECO:0000313" key="3">
    <source>
        <dbReference type="Proteomes" id="UP000266426"/>
    </source>
</evidence>